<proteinExistence type="predicted"/>
<keyword evidence="2" id="KW-1185">Reference proteome</keyword>
<dbReference type="EnsemblPlants" id="PGSC0003DMT400003511">
    <property type="protein sequence ID" value="PGSC0003DMT400003511"/>
    <property type="gene ID" value="PGSC0003DMG402001384"/>
</dbReference>
<protein>
    <submittedName>
        <fullName evidence="1">Protein GAST1</fullName>
    </submittedName>
</protein>
<reference evidence="2" key="1">
    <citation type="journal article" date="2011" name="Nature">
        <title>Genome sequence and analysis of the tuber crop potato.</title>
        <authorList>
            <consortium name="The Potato Genome Sequencing Consortium"/>
        </authorList>
    </citation>
    <scope>NUCLEOTIDE SEQUENCE [LARGE SCALE GENOMIC DNA]</scope>
    <source>
        <strain evidence="2">cv. DM1-3 516 R44</strain>
    </source>
</reference>
<dbReference type="Proteomes" id="UP000011115">
    <property type="component" value="Unassembled WGS sequence"/>
</dbReference>
<dbReference type="HOGENOM" id="CLU_2927171_0_0_1"/>
<organism evidence="1 2">
    <name type="scientific">Solanum tuberosum</name>
    <name type="common">Potato</name>
    <dbReference type="NCBI Taxonomy" id="4113"/>
    <lineage>
        <taxon>Eukaryota</taxon>
        <taxon>Viridiplantae</taxon>
        <taxon>Streptophyta</taxon>
        <taxon>Embryophyta</taxon>
        <taxon>Tracheophyta</taxon>
        <taxon>Spermatophyta</taxon>
        <taxon>Magnoliopsida</taxon>
        <taxon>eudicotyledons</taxon>
        <taxon>Gunneridae</taxon>
        <taxon>Pentapetalae</taxon>
        <taxon>asterids</taxon>
        <taxon>lamiids</taxon>
        <taxon>Solanales</taxon>
        <taxon>Solanaceae</taxon>
        <taxon>Solanoideae</taxon>
        <taxon>Solaneae</taxon>
        <taxon>Solanum</taxon>
    </lineage>
</organism>
<accession>M0ZLT6</accession>
<reference evidence="1" key="2">
    <citation type="submission" date="2015-06" db="UniProtKB">
        <authorList>
            <consortium name="EnsemblPlants"/>
        </authorList>
    </citation>
    <scope>IDENTIFICATION</scope>
    <source>
        <strain evidence="1">DM1-3 516 R44</strain>
    </source>
</reference>
<dbReference type="PaxDb" id="4113-PGSC0003DMT400003511"/>
<dbReference type="AlphaFoldDB" id="M0ZLT6"/>
<sequence length="61" mass="6897">MGTLGHLSWSSSYCSKGNFAYCHRYQQEHTDTLHSISGRKTYTASYTMSLNTDTCILVDNL</sequence>
<evidence type="ECO:0000313" key="2">
    <source>
        <dbReference type="Proteomes" id="UP000011115"/>
    </source>
</evidence>
<dbReference type="Gramene" id="PGSC0003DMT400003511">
    <property type="protein sequence ID" value="PGSC0003DMT400003511"/>
    <property type="gene ID" value="PGSC0003DMG402001384"/>
</dbReference>
<dbReference type="InParanoid" id="M0ZLT6"/>
<evidence type="ECO:0000313" key="1">
    <source>
        <dbReference type="EnsemblPlants" id="PGSC0003DMT400003511"/>
    </source>
</evidence>
<name>M0ZLT6_SOLTU</name>